<dbReference type="EMBL" id="LT670818">
    <property type="protein sequence ID" value="SHH47746.1"/>
    <property type="molecule type" value="Genomic_DNA"/>
</dbReference>
<organism evidence="1 2">
    <name type="scientific">Bradyrhizobium erythrophlei</name>
    <dbReference type="NCBI Taxonomy" id="1437360"/>
    <lineage>
        <taxon>Bacteria</taxon>
        <taxon>Pseudomonadati</taxon>
        <taxon>Pseudomonadota</taxon>
        <taxon>Alphaproteobacteria</taxon>
        <taxon>Hyphomicrobiales</taxon>
        <taxon>Nitrobacteraceae</taxon>
        <taxon>Bradyrhizobium</taxon>
    </lineage>
</organism>
<dbReference type="AlphaFoldDB" id="A0A1M5TAP6"/>
<protein>
    <submittedName>
        <fullName evidence="1">Uncharacterized protein</fullName>
    </submittedName>
</protein>
<name>A0A1M5TAP6_9BRAD</name>
<sequence>MRLMNTYEQGRHSMREDIIRKLEQAYPENCAEPNDKAQLILEMIRQLK</sequence>
<reference evidence="1 2" key="1">
    <citation type="submission" date="2016-11" db="EMBL/GenBank/DDBJ databases">
        <authorList>
            <person name="Jaros S."/>
            <person name="Januszkiewicz K."/>
            <person name="Wedrychowicz H."/>
        </authorList>
    </citation>
    <scope>NUCLEOTIDE SEQUENCE [LARGE SCALE GENOMIC DNA]</scope>
    <source>
        <strain evidence="1 2">GAS242</strain>
    </source>
</reference>
<evidence type="ECO:0000313" key="1">
    <source>
        <dbReference type="EMBL" id="SHH47746.1"/>
    </source>
</evidence>
<gene>
    <name evidence="1" type="ORF">SAMN05444169_7647</name>
</gene>
<dbReference type="Proteomes" id="UP000190675">
    <property type="component" value="Chromosome I"/>
</dbReference>
<proteinExistence type="predicted"/>
<evidence type="ECO:0000313" key="2">
    <source>
        <dbReference type="Proteomes" id="UP000190675"/>
    </source>
</evidence>
<accession>A0A1M5TAP6</accession>